<dbReference type="InterPro" id="IPR002156">
    <property type="entry name" value="RNaseH_domain"/>
</dbReference>
<evidence type="ECO:0000313" key="3">
    <source>
        <dbReference type="Proteomes" id="UP000634136"/>
    </source>
</evidence>
<reference evidence="2" key="1">
    <citation type="submission" date="2020-09" db="EMBL/GenBank/DDBJ databases">
        <title>Genome-Enabled Discovery of Anthraquinone Biosynthesis in Senna tora.</title>
        <authorList>
            <person name="Kang S.-H."/>
            <person name="Pandey R.P."/>
            <person name="Lee C.-M."/>
            <person name="Sim J.-S."/>
            <person name="Jeong J.-T."/>
            <person name="Choi B.-S."/>
            <person name="Jung M."/>
            <person name="Ginzburg D."/>
            <person name="Zhao K."/>
            <person name="Won S.Y."/>
            <person name="Oh T.-J."/>
            <person name="Yu Y."/>
            <person name="Kim N.-H."/>
            <person name="Lee O.R."/>
            <person name="Lee T.-H."/>
            <person name="Bashyal P."/>
            <person name="Kim T.-S."/>
            <person name="Lee W.-H."/>
            <person name="Kawkins C."/>
            <person name="Kim C.-K."/>
            <person name="Kim J.S."/>
            <person name="Ahn B.O."/>
            <person name="Rhee S.Y."/>
            <person name="Sohng J.K."/>
        </authorList>
    </citation>
    <scope>NUCLEOTIDE SEQUENCE</scope>
    <source>
        <tissue evidence="2">Leaf</tissue>
    </source>
</reference>
<dbReference type="Gene3D" id="3.30.420.10">
    <property type="entry name" value="Ribonuclease H-like superfamily/Ribonuclease H"/>
    <property type="match status" value="1"/>
</dbReference>
<dbReference type="GO" id="GO:0004523">
    <property type="term" value="F:RNA-DNA hybrid ribonuclease activity"/>
    <property type="evidence" value="ECO:0007669"/>
    <property type="project" value="InterPro"/>
</dbReference>
<dbReference type="PANTHER" id="PTHR47723">
    <property type="entry name" value="OS05G0353850 PROTEIN"/>
    <property type="match status" value="1"/>
</dbReference>
<protein>
    <submittedName>
        <fullName evidence="2">Ribonuclease H</fullName>
    </submittedName>
</protein>
<proteinExistence type="predicted"/>
<dbReference type="EMBL" id="JAAIUW010000002">
    <property type="protein sequence ID" value="KAF7841634.1"/>
    <property type="molecule type" value="Genomic_DNA"/>
</dbReference>
<evidence type="ECO:0000313" key="2">
    <source>
        <dbReference type="EMBL" id="KAF7841634.1"/>
    </source>
</evidence>
<dbReference type="CDD" id="cd06222">
    <property type="entry name" value="RNase_H_like"/>
    <property type="match status" value="1"/>
</dbReference>
<dbReference type="InterPro" id="IPR012337">
    <property type="entry name" value="RNaseH-like_sf"/>
</dbReference>
<name>A0A835CGU8_9FABA</name>
<dbReference type="OrthoDB" id="1741277at2759"/>
<evidence type="ECO:0000259" key="1">
    <source>
        <dbReference type="Pfam" id="PF13456"/>
    </source>
</evidence>
<dbReference type="Proteomes" id="UP000634136">
    <property type="component" value="Unassembled WGS sequence"/>
</dbReference>
<keyword evidence="3" id="KW-1185">Reference proteome</keyword>
<sequence>MPSQSLPGHEYPTATRGTCRRIRSLEWNTSFRYLMIVSTTSIGKQEQTLSDLVVLLRRRPHRSFVVILSPEVRGWVNPTPFAFRMAPHVTEQGLPRPELLPALATRPGNLGRAAGFWIFGGGGGFLPMLGLQVNVIVHDCDQFRLPLLSTMLRLLTLMSATPRTIGIGVCHYLRRKREKKNKVQCFFLRLRGIQKTWKYVEKGLVWQVGHGKRIRFWEDRWLKNGERISDLMTIDPNVNMNQDLLCDFVAQNGDWDWGKLEEVINADILEELSRMKGNRVRILDGRRSGSEDGLHVVRDCCEARKLWFMLVPGNEWDQFFSLELEEWIDKNLNNSFGEGCRGDWSITFGVACWILWKRRNTRVFGGKYAFQGNVAIQVLAVAETFSLGFRGIENLQGSCRIKEVLVSWKAPALGWWKLNVDGAFVREINSGGCGGVLRDDIGGWIWGFYRFLGQVDVLTAELWGCFHGLSLAWEKGVKVWLESDSLNAVKLISMGCRDEHRCAGLVKLIRNLLDRDWETVVSHSFRESNFVADWCAGQAVKTRSPWYFWERMPAGVELLVLADRRGIMNPRRVVDAD</sequence>
<dbReference type="Pfam" id="PF13456">
    <property type="entry name" value="RVT_3"/>
    <property type="match status" value="1"/>
</dbReference>
<dbReference type="InterPro" id="IPR053151">
    <property type="entry name" value="RNase_H-like"/>
</dbReference>
<dbReference type="InterPro" id="IPR044730">
    <property type="entry name" value="RNase_H-like_dom_plant"/>
</dbReference>
<organism evidence="2 3">
    <name type="scientific">Senna tora</name>
    <dbReference type="NCBI Taxonomy" id="362788"/>
    <lineage>
        <taxon>Eukaryota</taxon>
        <taxon>Viridiplantae</taxon>
        <taxon>Streptophyta</taxon>
        <taxon>Embryophyta</taxon>
        <taxon>Tracheophyta</taxon>
        <taxon>Spermatophyta</taxon>
        <taxon>Magnoliopsida</taxon>
        <taxon>eudicotyledons</taxon>
        <taxon>Gunneridae</taxon>
        <taxon>Pentapetalae</taxon>
        <taxon>rosids</taxon>
        <taxon>fabids</taxon>
        <taxon>Fabales</taxon>
        <taxon>Fabaceae</taxon>
        <taxon>Caesalpinioideae</taxon>
        <taxon>Cassia clade</taxon>
        <taxon>Senna</taxon>
    </lineage>
</organism>
<dbReference type="GO" id="GO:0003676">
    <property type="term" value="F:nucleic acid binding"/>
    <property type="evidence" value="ECO:0007669"/>
    <property type="project" value="InterPro"/>
</dbReference>
<feature type="domain" description="RNase H type-1" evidence="1">
    <location>
        <begin position="419"/>
        <end position="537"/>
    </location>
</feature>
<dbReference type="InterPro" id="IPR036397">
    <property type="entry name" value="RNaseH_sf"/>
</dbReference>
<dbReference type="PANTHER" id="PTHR47723:SF19">
    <property type="entry name" value="POLYNUCLEOTIDYL TRANSFERASE, RIBONUCLEASE H-LIKE SUPERFAMILY PROTEIN"/>
    <property type="match status" value="1"/>
</dbReference>
<comment type="caution">
    <text evidence="2">The sequence shown here is derived from an EMBL/GenBank/DDBJ whole genome shotgun (WGS) entry which is preliminary data.</text>
</comment>
<dbReference type="AlphaFoldDB" id="A0A835CGU8"/>
<accession>A0A835CGU8</accession>
<gene>
    <name evidence="2" type="ORF">G2W53_003932</name>
</gene>
<dbReference type="SUPFAM" id="SSF53098">
    <property type="entry name" value="Ribonuclease H-like"/>
    <property type="match status" value="1"/>
</dbReference>